<evidence type="ECO:0000313" key="12">
    <source>
        <dbReference type="EMBL" id="CCF57567.1"/>
    </source>
</evidence>
<dbReference type="KEGG" id="kaf:KAFR_0C05760"/>
<feature type="binding site" evidence="9">
    <location>
        <begin position="291"/>
        <end position="293"/>
    </location>
    <ligand>
        <name>ATP</name>
        <dbReference type="ChEBI" id="CHEBI:30616"/>
    </ligand>
</feature>
<dbReference type="InterPro" id="IPR015866">
    <property type="entry name" value="Ser-tRNA-synth_1_N"/>
</dbReference>
<accession>H2AT67</accession>
<dbReference type="PROSITE" id="PS50862">
    <property type="entry name" value="AA_TRNA_LIGASE_II"/>
    <property type="match status" value="1"/>
</dbReference>
<dbReference type="InterPro" id="IPR002314">
    <property type="entry name" value="aa-tRNA-synt_IIb"/>
</dbReference>
<keyword evidence="10" id="KW-0175">Coiled coil</keyword>
<dbReference type="RefSeq" id="XP_003956702.1">
    <property type="nucleotide sequence ID" value="XM_003956653.1"/>
</dbReference>
<keyword evidence="5" id="KW-0030">Aminoacyl-tRNA synthetase</keyword>
<dbReference type="Pfam" id="PF02403">
    <property type="entry name" value="Seryl_tRNA_N"/>
    <property type="match status" value="1"/>
</dbReference>
<gene>
    <name evidence="12" type="primary">KAFR0C05760</name>
    <name evidence="12" type="ORF">KAFR_0C05760</name>
</gene>
<dbReference type="InterPro" id="IPR010978">
    <property type="entry name" value="tRNA-bd_arm"/>
</dbReference>
<feature type="binding site" evidence="9">
    <location>
        <begin position="378"/>
        <end position="381"/>
    </location>
    <ligand>
        <name>ATP</name>
        <dbReference type="ChEBI" id="CHEBI:30616"/>
    </ligand>
</feature>
<evidence type="ECO:0000313" key="13">
    <source>
        <dbReference type="Proteomes" id="UP000005220"/>
    </source>
</evidence>
<keyword evidence="3" id="KW-0547">Nucleotide-binding</keyword>
<evidence type="ECO:0000256" key="10">
    <source>
        <dbReference type="SAM" id="Coils"/>
    </source>
</evidence>
<dbReference type="STRING" id="1071382.H2AT67"/>
<dbReference type="EMBL" id="HE650823">
    <property type="protein sequence ID" value="CCF57567.1"/>
    <property type="molecule type" value="Genomic_DNA"/>
</dbReference>
<organism evidence="12 13">
    <name type="scientific">Kazachstania africana (strain ATCC 22294 / BCRC 22015 / CBS 2517 / CECT 1963 / NBRC 1671 / NRRL Y-8276)</name>
    <name type="common">Yeast</name>
    <name type="synonym">Kluyveromyces africanus</name>
    <dbReference type="NCBI Taxonomy" id="1071382"/>
    <lineage>
        <taxon>Eukaryota</taxon>
        <taxon>Fungi</taxon>
        <taxon>Dikarya</taxon>
        <taxon>Ascomycota</taxon>
        <taxon>Saccharomycotina</taxon>
        <taxon>Saccharomycetes</taxon>
        <taxon>Saccharomycetales</taxon>
        <taxon>Saccharomycetaceae</taxon>
        <taxon>Kazachstania</taxon>
    </lineage>
</organism>
<dbReference type="eggNOG" id="KOG2509">
    <property type="taxonomic scope" value="Eukaryota"/>
</dbReference>
<feature type="binding site" evidence="8">
    <location>
        <position position="411"/>
    </location>
    <ligand>
        <name>L-serine</name>
        <dbReference type="ChEBI" id="CHEBI:33384"/>
    </ligand>
</feature>
<feature type="binding site" evidence="8">
    <location>
        <position position="291"/>
    </location>
    <ligand>
        <name>L-serine</name>
        <dbReference type="ChEBI" id="CHEBI:33384"/>
    </ligand>
</feature>
<dbReference type="PRINTS" id="PR00981">
    <property type="entry name" value="TRNASYNTHSER"/>
</dbReference>
<evidence type="ECO:0000256" key="2">
    <source>
        <dbReference type="ARBA" id="ARBA00022598"/>
    </source>
</evidence>
<dbReference type="Pfam" id="PF00587">
    <property type="entry name" value="tRNA-synt_2b"/>
    <property type="match status" value="1"/>
</dbReference>
<dbReference type="NCBIfam" id="TIGR00414">
    <property type="entry name" value="serS"/>
    <property type="match status" value="1"/>
</dbReference>
<dbReference type="EC" id="6.1.1.11" evidence="1"/>
<dbReference type="UniPathway" id="UPA00906">
    <property type="reaction ID" value="UER00895"/>
</dbReference>
<protein>
    <recommendedName>
        <fullName evidence="1">serine--tRNA ligase</fullName>
        <ecNumber evidence="1">6.1.1.11</ecNumber>
    </recommendedName>
    <alternativeName>
        <fullName evidence="6">Seryl-tRNA synthetase</fullName>
    </alternativeName>
    <alternativeName>
        <fullName evidence="7">Seryl-tRNA(Ser) synthetase</fullName>
    </alternativeName>
</protein>
<reference evidence="12 13" key="1">
    <citation type="journal article" date="2011" name="Proc. Natl. Acad. Sci. U.S.A.">
        <title>Evolutionary erosion of yeast sex chromosomes by mating-type switching accidents.</title>
        <authorList>
            <person name="Gordon J.L."/>
            <person name="Armisen D."/>
            <person name="Proux-Wera E."/>
            <person name="Oheigeartaigh S.S."/>
            <person name="Byrne K.P."/>
            <person name="Wolfe K.H."/>
        </authorList>
    </citation>
    <scope>NUCLEOTIDE SEQUENCE [LARGE SCALE GENOMIC DNA]</scope>
    <source>
        <strain evidence="13">ATCC 22294 / BCRC 22015 / CBS 2517 / CECT 1963 / NBRC 1671 / NRRL Y-8276</strain>
    </source>
</reference>
<dbReference type="GO" id="GO:0005739">
    <property type="term" value="C:mitochondrion"/>
    <property type="evidence" value="ECO:0007669"/>
    <property type="project" value="EnsemblFungi"/>
</dbReference>
<keyword evidence="2" id="KW-0436">Ligase</keyword>
<evidence type="ECO:0000256" key="8">
    <source>
        <dbReference type="PIRSR" id="PIRSR001529-1"/>
    </source>
</evidence>
<feature type="domain" description="Aminoacyl-transfer RNA synthetases class-II family profile" evidence="11">
    <location>
        <begin position="164"/>
        <end position="439"/>
    </location>
</feature>
<dbReference type="SUPFAM" id="SSF55681">
    <property type="entry name" value="Class II aaRS and biotin synthetases"/>
    <property type="match status" value="1"/>
</dbReference>
<feature type="site" description="Important for serine binding" evidence="8">
    <location>
        <position position="413"/>
    </location>
</feature>
<dbReference type="InterPro" id="IPR045864">
    <property type="entry name" value="aa-tRNA-synth_II/BPL/LPL"/>
</dbReference>
<dbReference type="OrthoDB" id="10264585at2759"/>
<dbReference type="GeneID" id="13885485"/>
<keyword evidence="4 9" id="KW-0067">ATP-binding</keyword>
<dbReference type="GO" id="GO:0070158">
    <property type="term" value="P:mitochondrial seryl-tRNA aminoacylation"/>
    <property type="evidence" value="ECO:0007669"/>
    <property type="project" value="EnsemblFungi"/>
</dbReference>
<feature type="coiled-coil region" evidence="10">
    <location>
        <begin position="70"/>
        <end position="125"/>
    </location>
</feature>
<dbReference type="GO" id="GO:0005524">
    <property type="term" value="F:ATP binding"/>
    <property type="evidence" value="ECO:0007669"/>
    <property type="project" value="UniProtKB-KW"/>
</dbReference>
<feature type="binding site" evidence="8">
    <location>
        <position position="314"/>
    </location>
    <ligand>
        <name>L-serine</name>
        <dbReference type="ChEBI" id="CHEBI:33384"/>
    </ligand>
</feature>
<dbReference type="FunCoup" id="H2AT67">
    <property type="interactions" value="941"/>
</dbReference>
<feature type="binding site" evidence="9">
    <location>
        <begin position="307"/>
        <end position="310"/>
    </location>
    <ligand>
        <name>ATP</name>
        <dbReference type="ChEBI" id="CHEBI:30616"/>
    </ligand>
</feature>
<evidence type="ECO:0000256" key="7">
    <source>
        <dbReference type="ARBA" id="ARBA00034892"/>
    </source>
</evidence>
<name>H2AT67_KAZAF</name>
<evidence type="ECO:0000256" key="9">
    <source>
        <dbReference type="PIRSR" id="PIRSR001529-2"/>
    </source>
</evidence>
<dbReference type="InterPro" id="IPR002317">
    <property type="entry name" value="Ser-tRNA-ligase_type_1"/>
</dbReference>
<evidence type="ECO:0000259" key="11">
    <source>
        <dbReference type="PROSITE" id="PS50862"/>
    </source>
</evidence>
<proteinExistence type="predicted"/>
<evidence type="ECO:0000256" key="1">
    <source>
        <dbReference type="ARBA" id="ARBA00012840"/>
    </source>
</evidence>
<dbReference type="Gene3D" id="1.10.287.40">
    <property type="entry name" value="Serine-tRNA synthetase, tRNA binding domain"/>
    <property type="match status" value="1"/>
</dbReference>
<dbReference type="InterPro" id="IPR006195">
    <property type="entry name" value="aa-tRNA-synth_II"/>
</dbReference>
<dbReference type="GO" id="GO:0004828">
    <property type="term" value="F:serine-tRNA ligase activity"/>
    <property type="evidence" value="ECO:0007669"/>
    <property type="project" value="UniProtKB-EC"/>
</dbReference>
<keyword evidence="13" id="KW-1185">Reference proteome</keyword>
<evidence type="ECO:0000256" key="6">
    <source>
        <dbReference type="ARBA" id="ARBA00031113"/>
    </source>
</evidence>
<dbReference type="InterPro" id="IPR042103">
    <property type="entry name" value="SerRS_1_N_sf"/>
</dbReference>
<evidence type="ECO:0000256" key="3">
    <source>
        <dbReference type="ARBA" id="ARBA00022741"/>
    </source>
</evidence>
<evidence type="ECO:0000256" key="4">
    <source>
        <dbReference type="ARBA" id="ARBA00022840"/>
    </source>
</evidence>
<dbReference type="HOGENOM" id="CLU_023797_4_3_1"/>
<dbReference type="AlphaFoldDB" id="H2AT67"/>
<dbReference type="Gene3D" id="3.30.930.10">
    <property type="entry name" value="Bira Bifunctional Protein, Domain 2"/>
    <property type="match status" value="1"/>
</dbReference>
<evidence type="ECO:0000256" key="5">
    <source>
        <dbReference type="ARBA" id="ARBA00023146"/>
    </source>
</evidence>
<dbReference type="PIRSF" id="PIRSF001529">
    <property type="entry name" value="Ser-tRNA-synth_IIa"/>
    <property type="match status" value="1"/>
</dbReference>
<dbReference type="PANTHER" id="PTHR11778">
    <property type="entry name" value="SERYL-TRNA SYNTHETASE"/>
    <property type="match status" value="1"/>
</dbReference>
<sequence>MLNAKRQLTFYRALSAGVKHYSFLKKPQLDVKFIIANLDKFEESIKKRELIQAPHLLNKLHELPLFYDRLRQIKQQINDIQKVRNQLESEVKNDKNRLPTLLQEIQKLKAQHKEKSEQLTRVSTEIAEITTSLPNILHPSVPATTPQIVQWLNRQQSSFLRNSESHVDIMTRKGMLDLQKAANTSGTSSYYLMNDGARLEQALINYCIDVVTKHGFAYVIPPSLTRLETIDSCGFRPRDMNGEKQIYSVGNEFGLVATSEITLAAFYANESITFKKNEYVKKIAGLSRCYRAEAGARGKDTKGLYRVHEFSKLEMFCWSIPDYADDVLELLKDIQIEIIQSLGLYAKVINMPANDLGNPASKKYDIEVWMPGRGQFGEVSSASNCTDFQSRRLNTKFRNEEKNYSYVYTLNGTAVAIPRIIIAIIENFYDANSGKIHIPSCLRKYMADREYI</sequence>
<dbReference type="Proteomes" id="UP000005220">
    <property type="component" value="Chromosome 3"/>
</dbReference>
<dbReference type="InParanoid" id="H2AT67"/>
<feature type="binding site" evidence="8">
    <location>
        <position position="258"/>
    </location>
    <ligand>
        <name>L-serine</name>
        <dbReference type="ChEBI" id="CHEBI:33384"/>
    </ligand>
</feature>
<dbReference type="SUPFAM" id="SSF46589">
    <property type="entry name" value="tRNA-binding arm"/>
    <property type="match status" value="1"/>
</dbReference>